<reference evidence="8" key="2">
    <citation type="submission" date="2020-09" db="EMBL/GenBank/DDBJ databases">
        <authorList>
            <person name="Sun Q."/>
            <person name="Zhou Y."/>
        </authorList>
    </citation>
    <scope>NUCLEOTIDE SEQUENCE</scope>
    <source>
        <strain evidence="8">CGMCC 1.12754</strain>
    </source>
</reference>
<dbReference type="Pfam" id="PF04239">
    <property type="entry name" value="DUF421"/>
    <property type="match status" value="1"/>
</dbReference>
<dbReference type="PANTHER" id="PTHR34582:SF7">
    <property type="entry name" value="UPF0702 TRANSMEMBRANE PROTEIN YDFS"/>
    <property type="match status" value="1"/>
</dbReference>
<keyword evidence="3" id="KW-1003">Cell membrane</keyword>
<dbReference type="Proteomes" id="UP000622860">
    <property type="component" value="Unassembled WGS sequence"/>
</dbReference>
<keyword evidence="5" id="KW-1133">Transmembrane helix</keyword>
<accession>A0A917HFC5</accession>
<reference evidence="8" key="1">
    <citation type="journal article" date="2014" name="Int. J. Syst. Evol. Microbiol.">
        <title>Complete genome sequence of Corynebacterium casei LMG S-19264T (=DSM 44701T), isolated from a smear-ripened cheese.</title>
        <authorList>
            <consortium name="US DOE Joint Genome Institute (JGI-PGF)"/>
            <person name="Walter F."/>
            <person name="Albersmeier A."/>
            <person name="Kalinowski J."/>
            <person name="Ruckert C."/>
        </authorList>
    </citation>
    <scope>NUCLEOTIDE SEQUENCE</scope>
    <source>
        <strain evidence="8">CGMCC 1.12754</strain>
    </source>
</reference>
<dbReference type="AlphaFoldDB" id="A0A917HFC5"/>
<dbReference type="RefSeq" id="WP_229683151.1">
    <property type="nucleotide sequence ID" value="NZ_BMFR01000009.1"/>
</dbReference>
<keyword evidence="4" id="KW-0812">Transmembrane</keyword>
<comment type="similarity">
    <text evidence="2">Belongs to the UPF0702 family.</text>
</comment>
<evidence type="ECO:0000256" key="4">
    <source>
        <dbReference type="ARBA" id="ARBA00022692"/>
    </source>
</evidence>
<dbReference type="PANTHER" id="PTHR34582">
    <property type="entry name" value="UPF0702 TRANSMEMBRANE PROTEIN YCAP"/>
    <property type="match status" value="1"/>
</dbReference>
<evidence type="ECO:0000256" key="5">
    <source>
        <dbReference type="ARBA" id="ARBA00022989"/>
    </source>
</evidence>
<organism evidence="8 9">
    <name type="scientific">Virgibacillus oceani</name>
    <dbReference type="NCBI Taxonomy" id="1479511"/>
    <lineage>
        <taxon>Bacteria</taxon>
        <taxon>Bacillati</taxon>
        <taxon>Bacillota</taxon>
        <taxon>Bacilli</taxon>
        <taxon>Bacillales</taxon>
        <taxon>Bacillaceae</taxon>
        <taxon>Virgibacillus</taxon>
    </lineage>
</organism>
<keyword evidence="9" id="KW-1185">Reference proteome</keyword>
<gene>
    <name evidence="8" type="ORF">GCM10011398_23110</name>
</gene>
<comment type="caution">
    <text evidence="8">The sequence shown here is derived from an EMBL/GenBank/DDBJ whole genome shotgun (WGS) entry which is preliminary data.</text>
</comment>
<evidence type="ECO:0000259" key="7">
    <source>
        <dbReference type="Pfam" id="PF04239"/>
    </source>
</evidence>
<dbReference type="InterPro" id="IPR007353">
    <property type="entry name" value="DUF421"/>
</dbReference>
<evidence type="ECO:0000256" key="6">
    <source>
        <dbReference type="ARBA" id="ARBA00023136"/>
    </source>
</evidence>
<dbReference type="GO" id="GO:0005886">
    <property type="term" value="C:plasma membrane"/>
    <property type="evidence" value="ECO:0007669"/>
    <property type="project" value="UniProtKB-SubCell"/>
</dbReference>
<dbReference type="InterPro" id="IPR023090">
    <property type="entry name" value="UPF0702_alpha/beta_dom_sf"/>
</dbReference>
<dbReference type="Gene3D" id="3.30.240.20">
    <property type="entry name" value="bsu07140 like domains"/>
    <property type="match status" value="1"/>
</dbReference>
<sequence>MEDNLKIERYSTDDLLEKLRDKNIFRTADVEFAILEPSGSLNVLPKKENQPLTPKIIGMTLALEKEPQTVIMDGKVLIEPLEPLKP</sequence>
<keyword evidence="6" id="KW-0472">Membrane</keyword>
<evidence type="ECO:0000256" key="2">
    <source>
        <dbReference type="ARBA" id="ARBA00006448"/>
    </source>
</evidence>
<proteinExistence type="inferred from homology"/>
<evidence type="ECO:0000313" key="9">
    <source>
        <dbReference type="Proteomes" id="UP000622860"/>
    </source>
</evidence>
<dbReference type="EMBL" id="BMFR01000009">
    <property type="protein sequence ID" value="GGG77394.1"/>
    <property type="molecule type" value="Genomic_DNA"/>
</dbReference>
<evidence type="ECO:0000256" key="1">
    <source>
        <dbReference type="ARBA" id="ARBA00004651"/>
    </source>
</evidence>
<comment type="subcellular location">
    <subcellularLocation>
        <location evidence="1">Cell membrane</location>
        <topology evidence="1">Multi-pass membrane protein</topology>
    </subcellularLocation>
</comment>
<evidence type="ECO:0000256" key="3">
    <source>
        <dbReference type="ARBA" id="ARBA00022475"/>
    </source>
</evidence>
<evidence type="ECO:0000313" key="8">
    <source>
        <dbReference type="EMBL" id="GGG77394.1"/>
    </source>
</evidence>
<protein>
    <recommendedName>
        <fullName evidence="7">YetF C-terminal domain-containing protein</fullName>
    </recommendedName>
</protein>
<feature type="domain" description="YetF C-terminal" evidence="7">
    <location>
        <begin position="2"/>
        <end position="83"/>
    </location>
</feature>
<name>A0A917HFC5_9BACI</name>